<feature type="domain" description="Large ribosomal subunit protein bL25 beta" evidence="8">
    <location>
        <begin position="99"/>
        <end position="181"/>
    </location>
</feature>
<gene>
    <name evidence="5" type="primary">rplY</name>
    <name evidence="5" type="synonym">ctc</name>
    <name evidence="9" type="ORF">A3D03_04405</name>
</gene>
<dbReference type="STRING" id="1798384.A3D03_04405"/>
<keyword evidence="1 5" id="KW-0699">rRNA-binding</keyword>
<evidence type="ECO:0000313" key="9">
    <source>
        <dbReference type="EMBL" id="OGG20064.1"/>
    </source>
</evidence>
<dbReference type="SUPFAM" id="SSF50715">
    <property type="entry name" value="Ribosomal protein L25-like"/>
    <property type="match status" value="1"/>
</dbReference>
<evidence type="ECO:0000256" key="3">
    <source>
        <dbReference type="ARBA" id="ARBA00022980"/>
    </source>
</evidence>
<dbReference type="Pfam" id="PF14693">
    <property type="entry name" value="Ribosomal_TL5_C"/>
    <property type="match status" value="1"/>
</dbReference>
<evidence type="ECO:0000313" key="10">
    <source>
        <dbReference type="Proteomes" id="UP000177092"/>
    </source>
</evidence>
<evidence type="ECO:0000256" key="6">
    <source>
        <dbReference type="SAM" id="MobiDB-lite"/>
    </source>
</evidence>
<feature type="domain" description="Large ribosomal subunit protein bL25 L25" evidence="7">
    <location>
        <begin position="6"/>
        <end position="91"/>
    </location>
</feature>
<proteinExistence type="inferred from homology"/>
<dbReference type="EMBL" id="MFJN01000058">
    <property type="protein sequence ID" value="OGG20064.1"/>
    <property type="molecule type" value="Genomic_DNA"/>
</dbReference>
<dbReference type="InterPro" id="IPR011035">
    <property type="entry name" value="Ribosomal_bL25/Gln-tRNA_synth"/>
</dbReference>
<dbReference type="InterPro" id="IPR020930">
    <property type="entry name" value="Ribosomal_uL5_bac-type"/>
</dbReference>
<dbReference type="GO" id="GO:0008097">
    <property type="term" value="F:5S rRNA binding"/>
    <property type="evidence" value="ECO:0007669"/>
    <property type="project" value="InterPro"/>
</dbReference>
<evidence type="ECO:0000256" key="1">
    <source>
        <dbReference type="ARBA" id="ARBA00022730"/>
    </source>
</evidence>
<dbReference type="InterPro" id="IPR020056">
    <property type="entry name" value="Rbsml_bL25/Gln-tRNA_synth_N"/>
</dbReference>
<dbReference type="Proteomes" id="UP000177092">
    <property type="component" value="Unassembled WGS sequence"/>
</dbReference>
<dbReference type="CDD" id="cd00495">
    <property type="entry name" value="Ribosomal_L25_TL5_CTC"/>
    <property type="match status" value="1"/>
</dbReference>
<dbReference type="InterPro" id="IPR020057">
    <property type="entry name" value="Ribosomal_bL25_b-dom"/>
</dbReference>
<dbReference type="Gene3D" id="2.40.240.10">
    <property type="entry name" value="Ribosomal Protein L25, Chain P"/>
    <property type="match status" value="1"/>
</dbReference>
<dbReference type="GO" id="GO:0006412">
    <property type="term" value="P:translation"/>
    <property type="evidence" value="ECO:0007669"/>
    <property type="project" value="UniProtKB-UniRule"/>
</dbReference>
<comment type="caution">
    <text evidence="9">The sequence shown here is derived from an EMBL/GenBank/DDBJ whole genome shotgun (WGS) entry which is preliminary data.</text>
</comment>
<accession>A0A1F6A6D7</accession>
<dbReference type="Pfam" id="PF01386">
    <property type="entry name" value="Ribosomal_L25p"/>
    <property type="match status" value="1"/>
</dbReference>
<dbReference type="HAMAP" id="MF_01334">
    <property type="entry name" value="Ribosomal_bL25_CTC"/>
    <property type="match status" value="1"/>
</dbReference>
<reference evidence="9 10" key="1">
    <citation type="journal article" date="2016" name="Nat. Commun.">
        <title>Thousands of microbial genomes shed light on interconnected biogeochemical processes in an aquifer system.</title>
        <authorList>
            <person name="Anantharaman K."/>
            <person name="Brown C.T."/>
            <person name="Hug L.A."/>
            <person name="Sharon I."/>
            <person name="Castelle C.J."/>
            <person name="Probst A.J."/>
            <person name="Thomas B.C."/>
            <person name="Singh A."/>
            <person name="Wilkins M.J."/>
            <person name="Karaoz U."/>
            <person name="Brodie E.L."/>
            <person name="Williams K.H."/>
            <person name="Hubbard S.S."/>
            <person name="Banfield J.F."/>
        </authorList>
    </citation>
    <scope>NUCLEOTIDE SEQUENCE [LARGE SCALE GENOMIC DNA]</scope>
</reference>
<evidence type="ECO:0000259" key="8">
    <source>
        <dbReference type="Pfam" id="PF14693"/>
    </source>
</evidence>
<evidence type="ECO:0000256" key="2">
    <source>
        <dbReference type="ARBA" id="ARBA00022884"/>
    </source>
</evidence>
<dbReference type="GO" id="GO:0003735">
    <property type="term" value="F:structural constituent of ribosome"/>
    <property type="evidence" value="ECO:0007669"/>
    <property type="project" value="InterPro"/>
</dbReference>
<keyword evidence="2 5" id="KW-0694">RNA-binding</keyword>
<protein>
    <recommendedName>
        <fullName evidence="5">Large ribosomal subunit protein bL25</fullName>
    </recommendedName>
    <alternativeName>
        <fullName evidence="5">General stress protein CTC</fullName>
    </alternativeName>
</protein>
<keyword evidence="3 5" id="KW-0689">Ribosomal protein</keyword>
<comment type="function">
    <text evidence="5">This is one of the proteins that binds to the 5S RNA in the ribosome where it forms part of the central protuberance.</text>
</comment>
<dbReference type="NCBIfam" id="TIGR00731">
    <property type="entry name" value="bL25_bact_ctc"/>
    <property type="match status" value="1"/>
</dbReference>
<dbReference type="Gene3D" id="2.170.120.20">
    <property type="entry name" value="Ribosomal protein L25, beta domain"/>
    <property type="match status" value="1"/>
</dbReference>
<evidence type="ECO:0000259" key="7">
    <source>
        <dbReference type="Pfam" id="PF01386"/>
    </source>
</evidence>
<comment type="subunit">
    <text evidence="5">Part of the 50S ribosomal subunit; part of the 5S rRNA/L5/L18/L25 subcomplex. Contacts the 5S rRNA. Binds to the 5S rRNA independently of L5 and L18.</text>
</comment>
<dbReference type="PANTHER" id="PTHR33284:SF1">
    <property type="entry name" value="RIBOSOMAL PROTEIN L25_GLN-TRNA SYNTHETASE, ANTI-CODON-BINDING DOMAIN-CONTAINING PROTEIN"/>
    <property type="match status" value="1"/>
</dbReference>
<sequence length="239" mass="25737">MKTHKLQATKRTLIGKKVKKLRNEGNLPATVYGKDFKSQSVQVNLKEFQEVYKQAGETGIVELGLDKETLPILIHNIHYHALTAQPLHADFYKVNLKEKVSASIPLEVVNEAPAVANKIGVLLNILSEVAVEALPTDLPEKIEVDVSGLSEINSVVKVSDLKVSDKVTIKTDANLEVVKIDPLVSKEAEKLAKEEEVAKAEAAAQQVAAEGTEGAPKTGEEVPAGKTPSPAASPPEKKD</sequence>
<feature type="compositionally biased region" description="Low complexity" evidence="6">
    <location>
        <begin position="200"/>
        <end position="210"/>
    </location>
</feature>
<dbReference type="PANTHER" id="PTHR33284">
    <property type="entry name" value="RIBOSOMAL PROTEIN L25/GLN-TRNA SYNTHETASE, ANTI-CODON-BINDING DOMAIN-CONTAINING PROTEIN"/>
    <property type="match status" value="1"/>
</dbReference>
<dbReference type="AlphaFoldDB" id="A0A1F6A6D7"/>
<dbReference type="InterPro" id="IPR001021">
    <property type="entry name" value="Ribosomal_bL25_long"/>
</dbReference>
<evidence type="ECO:0000256" key="4">
    <source>
        <dbReference type="ARBA" id="ARBA00023274"/>
    </source>
</evidence>
<evidence type="ECO:0000256" key="5">
    <source>
        <dbReference type="HAMAP-Rule" id="MF_01334"/>
    </source>
</evidence>
<name>A0A1F6A6D7_9BACT</name>
<dbReference type="GO" id="GO:0022625">
    <property type="term" value="C:cytosolic large ribosomal subunit"/>
    <property type="evidence" value="ECO:0007669"/>
    <property type="project" value="TreeGrafter"/>
</dbReference>
<dbReference type="InterPro" id="IPR037121">
    <property type="entry name" value="Ribosomal_bL25_C"/>
</dbReference>
<dbReference type="InterPro" id="IPR029751">
    <property type="entry name" value="Ribosomal_L25_dom"/>
</dbReference>
<comment type="similarity">
    <text evidence="5">Belongs to the bacterial ribosomal protein bL25 family. CTC subfamily.</text>
</comment>
<keyword evidence="4 5" id="KW-0687">Ribonucleoprotein</keyword>
<feature type="region of interest" description="Disordered" evidence="6">
    <location>
        <begin position="199"/>
        <end position="239"/>
    </location>
</feature>
<organism evidence="9 10">
    <name type="scientific">Candidatus Gottesmanbacteria bacterium RIFCSPHIGHO2_02_FULL_40_13</name>
    <dbReference type="NCBI Taxonomy" id="1798384"/>
    <lineage>
        <taxon>Bacteria</taxon>
        <taxon>Candidatus Gottesmaniibacteriota</taxon>
    </lineage>
</organism>